<gene>
    <name evidence="4" type="ORF">ACFFII_11470</name>
</gene>
<dbReference type="InterPro" id="IPR029058">
    <property type="entry name" value="AB_hydrolase_fold"/>
</dbReference>
<comment type="caution">
    <text evidence="4">The sequence shown here is derived from an EMBL/GenBank/DDBJ whole genome shotgun (WGS) entry which is preliminary data.</text>
</comment>
<dbReference type="EMBL" id="JBHLWE010000037">
    <property type="protein sequence ID" value="MFC0341379.1"/>
    <property type="molecule type" value="Genomic_DNA"/>
</dbReference>
<keyword evidence="5" id="KW-1185">Reference proteome</keyword>
<dbReference type="Proteomes" id="UP001589799">
    <property type="component" value="Unassembled WGS sequence"/>
</dbReference>
<dbReference type="Pfam" id="PF02230">
    <property type="entry name" value="Abhydrolase_2"/>
    <property type="match status" value="1"/>
</dbReference>
<sequence length="197" mass="20560">MSSTNPRIIFLHGVGSNGAAMAPLGEALGVLDHAAFPDGPQPFDMGAGRQWFSVKGVTEANRPRRIADAMPAFIDLIERFGDPRNAVLVGFSQGAIMALHAVAAGVPVVGVIALSGRLAGRISPRSDWPTITLLHGTNDPVMPLAVARATEVWLQDAGAAPRLTMFDGLGHEIDARVLEAIGDTPSPTGGRTTHLSS</sequence>
<dbReference type="PANTHER" id="PTHR10655">
    <property type="entry name" value="LYSOPHOSPHOLIPASE-RELATED"/>
    <property type="match status" value="1"/>
</dbReference>
<proteinExistence type="inferred from homology"/>
<comment type="similarity">
    <text evidence="1">Belongs to the AB hydrolase superfamily. AB hydrolase 2 family.</text>
</comment>
<feature type="domain" description="Phospholipase/carboxylesterase/thioesterase" evidence="3">
    <location>
        <begin position="6"/>
        <end position="181"/>
    </location>
</feature>
<reference evidence="4 5" key="1">
    <citation type="submission" date="2024-09" db="EMBL/GenBank/DDBJ databases">
        <authorList>
            <person name="Sun Q."/>
            <person name="Mori K."/>
        </authorList>
    </citation>
    <scope>NUCLEOTIDE SEQUENCE [LARGE SCALE GENOMIC DNA]</scope>
    <source>
        <strain evidence="4 5">KCTC 22789</strain>
    </source>
</reference>
<keyword evidence="2" id="KW-0378">Hydrolase</keyword>
<organism evidence="4 5">
    <name type="scientific">Paracoccus niistensis</name>
    <dbReference type="NCBI Taxonomy" id="632935"/>
    <lineage>
        <taxon>Bacteria</taxon>
        <taxon>Pseudomonadati</taxon>
        <taxon>Pseudomonadota</taxon>
        <taxon>Alphaproteobacteria</taxon>
        <taxon>Rhodobacterales</taxon>
        <taxon>Paracoccaceae</taxon>
        <taxon>Paracoccus</taxon>
    </lineage>
</organism>
<accession>A0ABV6I568</accession>
<dbReference type="InterPro" id="IPR003140">
    <property type="entry name" value="PLipase/COase/thioEstase"/>
</dbReference>
<protein>
    <recommendedName>
        <fullName evidence="3">Phospholipase/carboxylesterase/thioesterase domain-containing protein</fullName>
    </recommendedName>
</protein>
<dbReference type="InterPro" id="IPR050565">
    <property type="entry name" value="LYPA1-2/EST-like"/>
</dbReference>
<evidence type="ECO:0000313" key="4">
    <source>
        <dbReference type="EMBL" id="MFC0341379.1"/>
    </source>
</evidence>
<evidence type="ECO:0000259" key="3">
    <source>
        <dbReference type="Pfam" id="PF02230"/>
    </source>
</evidence>
<evidence type="ECO:0000256" key="1">
    <source>
        <dbReference type="ARBA" id="ARBA00006499"/>
    </source>
</evidence>
<name>A0ABV6I568_9RHOB</name>
<evidence type="ECO:0000313" key="5">
    <source>
        <dbReference type="Proteomes" id="UP001589799"/>
    </source>
</evidence>
<dbReference type="Gene3D" id="3.40.50.1820">
    <property type="entry name" value="alpha/beta hydrolase"/>
    <property type="match status" value="1"/>
</dbReference>
<dbReference type="PANTHER" id="PTHR10655:SF17">
    <property type="entry name" value="LYSOPHOSPHOLIPASE-LIKE PROTEIN 1"/>
    <property type="match status" value="1"/>
</dbReference>
<dbReference type="RefSeq" id="WP_377699016.1">
    <property type="nucleotide sequence ID" value="NZ_JBHLWE010000037.1"/>
</dbReference>
<dbReference type="SUPFAM" id="SSF53474">
    <property type="entry name" value="alpha/beta-Hydrolases"/>
    <property type="match status" value="1"/>
</dbReference>
<evidence type="ECO:0000256" key="2">
    <source>
        <dbReference type="ARBA" id="ARBA00022801"/>
    </source>
</evidence>